<keyword evidence="1" id="KW-0472">Membrane</keyword>
<organism evidence="2 3">
    <name type="scientific">Penicillium cf. griseofulvum</name>
    <dbReference type="NCBI Taxonomy" id="2972120"/>
    <lineage>
        <taxon>Eukaryota</taxon>
        <taxon>Fungi</taxon>
        <taxon>Dikarya</taxon>
        <taxon>Ascomycota</taxon>
        <taxon>Pezizomycotina</taxon>
        <taxon>Eurotiomycetes</taxon>
        <taxon>Eurotiomycetidae</taxon>
        <taxon>Eurotiales</taxon>
        <taxon>Aspergillaceae</taxon>
        <taxon>Penicillium</taxon>
    </lineage>
</organism>
<evidence type="ECO:0000313" key="3">
    <source>
        <dbReference type="Proteomes" id="UP001150879"/>
    </source>
</evidence>
<keyword evidence="1" id="KW-1133">Transmembrane helix</keyword>
<dbReference type="Proteomes" id="UP001150879">
    <property type="component" value="Unassembled WGS sequence"/>
</dbReference>
<proteinExistence type="predicted"/>
<dbReference type="AlphaFoldDB" id="A0A9W9MQK3"/>
<reference evidence="2" key="1">
    <citation type="submission" date="2022-11" db="EMBL/GenBank/DDBJ databases">
        <authorList>
            <person name="Petersen C."/>
        </authorList>
    </citation>
    <scope>NUCLEOTIDE SEQUENCE</scope>
    <source>
        <strain evidence="2">IBT 16849</strain>
    </source>
</reference>
<feature type="transmembrane region" description="Helical" evidence="1">
    <location>
        <begin position="68"/>
        <end position="86"/>
    </location>
</feature>
<protein>
    <submittedName>
        <fullName evidence="2">Uncharacterized protein</fullName>
    </submittedName>
</protein>
<comment type="caution">
    <text evidence="2">The sequence shown here is derived from an EMBL/GenBank/DDBJ whole genome shotgun (WGS) entry which is preliminary data.</text>
</comment>
<reference evidence="2" key="2">
    <citation type="journal article" date="2023" name="IMA Fungus">
        <title>Comparative genomic study of the Penicillium genus elucidates a diverse pangenome and 15 lateral gene transfer events.</title>
        <authorList>
            <person name="Petersen C."/>
            <person name="Sorensen T."/>
            <person name="Nielsen M.R."/>
            <person name="Sondergaard T.E."/>
            <person name="Sorensen J.L."/>
            <person name="Fitzpatrick D.A."/>
            <person name="Frisvad J.C."/>
            <person name="Nielsen K.L."/>
        </authorList>
    </citation>
    <scope>NUCLEOTIDE SEQUENCE</scope>
    <source>
        <strain evidence="2">IBT 16849</strain>
    </source>
</reference>
<name>A0A9W9MQK3_9EURO</name>
<evidence type="ECO:0000256" key="1">
    <source>
        <dbReference type="SAM" id="Phobius"/>
    </source>
</evidence>
<keyword evidence="1" id="KW-0812">Transmembrane</keyword>
<sequence>MFLYGLKPSTYDHKVWKTGLPARSDVLKPHAVPLAALLLSRNALNTTILHLNLLSPLSDIPYIDWNPVHIITFAIFIVLSVIAAICKRYAGFLVVRFL</sequence>
<evidence type="ECO:0000313" key="2">
    <source>
        <dbReference type="EMBL" id="KAJ5205691.1"/>
    </source>
</evidence>
<gene>
    <name evidence="2" type="ORF">N7472_002139</name>
</gene>
<keyword evidence="3" id="KW-1185">Reference proteome</keyword>
<accession>A0A9W9MQK3</accession>
<dbReference type="EMBL" id="JAPQKP010000002">
    <property type="protein sequence ID" value="KAJ5205691.1"/>
    <property type="molecule type" value="Genomic_DNA"/>
</dbReference>